<feature type="signal peptide" evidence="1">
    <location>
        <begin position="1"/>
        <end position="38"/>
    </location>
</feature>
<comment type="caution">
    <text evidence="2">The sequence shown here is derived from an EMBL/GenBank/DDBJ whole genome shotgun (WGS) entry which is preliminary data.</text>
</comment>
<dbReference type="InterPro" id="IPR010281">
    <property type="entry name" value="DUF885"/>
</dbReference>
<dbReference type="EMBL" id="SLWX01000003">
    <property type="protein sequence ID" value="TCO77013.1"/>
    <property type="molecule type" value="Genomic_DNA"/>
</dbReference>
<keyword evidence="3" id="KW-1185">Reference proteome</keyword>
<dbReference type="PANTHER" id="PTHR33361:SF15">
    <property type="entry name" value="DUF885 FAMILY LIPOPROTEIN"/>
    <property type="match status" value="1"/>
</dbReference>
<dbReference type="AlphaFoldDB" id="A0A4R2KTA6"/>
<accession>A0A4R2KTA6</accession>
<proteinExistence type="predicted"/>
<organism evidence="2 3">
    <name type="scientific">Chromatocurvus halotolerans</name>
    <dbReference type="NCBI Taxonomy" id="1132028"/>
    <lineage>
        <taxon>Bacteria</taxon>
        <taxon>Pseudomonadati</taxon>
        <taxon>Pseudomonadota</taxon>
        <taxon>Gammaproteobacteria</taxon>
        <taxon>Cellvibrionales</taxon>
        <taxon>Halieaceae</taxon>
        <taxon>Chromatocurvus</taxon>
    </lineage>
</organism>
<evidence type="ECO:0000313" key="3">
    <source>
        <dbReference type="Proteomes" id="UP000294980"/>
    </source>
</evidence>
<gene>
    <name evidence="2" type="ORF">EV688_10326</name>
</gene>
<name>A0A4R2KTA6_9GAMM</name>
<dbReference type="Pfam" id="PF05960">
    <property type="entry name" value="DUF885"/>
    <property type="match status" value="1"/>
</dbReference>
<evidence type="ECO:0000256" key="1">
    <source>
        <dbReference type="SAM" id="SignalP"/>
    </source>
</evidence>
<evidence type="ECO:0000313" key="2">
    <source>
        <dbReference type="EMBL" id="TCO77013.1"/>
    </source>
</evidence>
<feature type="chain" id="PRO_5020427090" evidence="1">
    <location>
        <begin position="39"/>
        <end position="574"/>
    </location>
</feature>
<protein>
    <submittedName>
        <fullName evidence="2">Uncharacterized protein (DUF885 family)</fullName>
    </submittedName>
</protein>
<dbReference type="PANTHER" id="PTHR33361">
    <property type="entry name" value="GLR0591 PROTEIN"/>
    <property type="match status" value="1"/>
</dbReference>
<sequence>MPQPMHPRLVMNSRPVAFALLLLLLVAAGALPGPSAQAADDAASADAALVSAAERFFAVSTPERAEAEYQAALDEYKAVRTALEAIDEDALSLDDQVDHALLMAEVRSRIFEIETVRLYTLHPASYFALGRTNRLFVRPGAIPDAGVRDAVAELKRLPTILENAERNLERPARVWTENALYEAYYAHMLLRDTVPDAPVDDPALKEELLAAAKTADDAVSRYERFLEEELLPRSDRSPAWDPDWIEYLQFTKEELTDWPITRMLEFADRDIKETRAAMEALAKRIHPSGDLRTVWDVMLEEAPAWPEVLPMAQRYVDIASDWLRDEGRHVITIPDYIDYGARISPPMSRRILSFGGATRGPDVAGRQSGYYIITPLEDRLTEEEAASRIRSYNPYWTHVISYHEWLGHNVQIAAAREHVDSRIRRGLSTGYFSQAWSFYLEKLLEDEGYFEDRFSHVAALKHRMGRLQMRQWRNVRITTKLRMAQGEMSFDEAVDVYINEIGMEPTNAFIEVQRDSQTPHPPGKEIIGEQKVLELREEYRRRMGEHYQLRNFNDTLLTYGDLTFKQIRRLMFRD</sequence>
<reference evidence="2 3" key="1">
    <citation type="submission" date="2019-03" db="EMBL/GenBank/DDBJ databases">
        <title>Genomic Encyclopedia of Type Strains, Phase IV (KMG-IV): sequencing the most valuable type-strain genomes for metagenomic binning, comparative biology and taxonomic classification.</title>
        <authorList>
            <person name="Goeker M."/>
        </authorList>
    </citation>
    <scope>NUCLEOTIDE SEQUENCE [LARGE SCALE GENOMIC DNA]</scope>
    <source>
        <strain evidence="2 3">DSM 23344</strain>
    </source>
</reference>
<dbReference type="OrthoDB" id="9769898at2"/>
<dbReference type="Proteomes" id="UP000294980">
    <property type="component" value="Unassembled WGS sequence"/>
</dbReference>
<keyword evidence="1" id="KW-0732">Signal</keyword>